<accession>A0AA37V887</accession>
<evidence type="ECO:0000313" key="2">
    <source>
        <dbReference type="Proteomes" id="UP001165663"/>
    </source>
</evidence>
<evidence type="ECO:0000313" key="1">
    <source>
        <dbReference type="EMBL" id="GLB86884.1"/>
    </source>
</evidence>
<dbReference type="EMBL" id="BRXE01000206">
    <property type="protein sequence ID" value="GLB86884.1"/>
    <property type="molecule type" value="Genomic_DNA"/>
</dbReference>
<dbReference type="Proteomes" id="UP001165663">
    <property type="component" value="Unassembled WGS sequence"/>
</dbReference>
<proteinExistence type="predicted"/>
<name>A0AA37V887_9MYCO</name>
<dbReference type="GeneID" id="83632949"/>
<reference evidence="1" key="1">
    <citation type="submission" date="2022-07" db="EMBL/GenBank/DDBJ databases">
        <title>Mycobacterium kiyosense sp. nov., scotochromogenic slow-glowing species isolated from respiratory specimens.</title>
        <authorList>
            <person name="Fukano H."/>
            <person name="Kazumi Y."/>
            <person name="Sakagami N."/>
            <person name="Ato M."/>
            <person name="Mitarai S."/>
            <person name="Hoshino Y."/>
        </authorList>
    </citation>
    <scope>NUCLEOTIDE SEQUENCE</scope>
    <source>
        <strain evidence="1">SRL2020-028</strain>
    </source>
</reference>
<gene>
    <name evidence="1" type="ORF">SRL2020028_61400</name>
</gene>
<dbReference type="AlphaFoldDB" id="A0AA37V887"/>
<protein>
    <submittedName>
        <fullName evidence="1">Uncharacterized protein</fullName>
    </submittedName>
</protein>
<sequence length="57" mass="6586">MTIDVWMQHPTQRLLRSELGLGEQSRRDVVHGNAERVFKLPAPPQDPREMHPGKADR</sequence>
<organism evidence="1 2">
    <name type="scientific">Mycobacterium kiyosense</name>
    <dbReference type="NCBI Taxonomy" id="2871094"/>
    <lineage>
        <taxon>Bacteria</taxon>
        <taxon>Bacillati</taxon>
        <taxon>Actinomycetota</taxon>
        <taxon>Actinomycetes</taxon>
        <taxon>Mycobacteriales</taxon>
        <taxon>Mycobacteriaceae</taxon>
        <taxon>Mycobacterium</taxon>
    </lineage>
</organism>
<comment type="caution">
    <text evidence="1">The sequence shown here is derived from an EMBL/GenBank/DDBJ whole genome shotgun (WGS) entry which is preliminary data.</text>
</comment>
<dbReference type="RefSeq" id="WP_238305100.1">
    <property type="nucleotide sequence ID" value="NZ_BRXH01000098.1"/>
</dbReference>